<evidence type="ECO:0000313" key="3">
    <source>
        <dbReference type="Proteomes" id="UP001153709"/>
    </source>
</evidence>
<dbReference type="PANTHER" id="PTHR47027:SF20">
    <property type="entry name" value="REVERSE TRANSCRIPTASE-LIKE PROTEIN WITH RNA-DIRECTED DNA POLYMERASE DOMAIN"/>
    <property type="match status" value="1"/>
</dbReference>
<evidence type="ECO:0000256" key="1">
    <source>
        <dbReference type="SAM" id="MobiDB-lite"/>
    </source>
</evidence>
<name>A0A9N9XA57_DIABA</name>
<evidence type="ECO:0000313" key="2">
    <source>
        <dbReference type="EMBL" id="CAG9827935.1"/>
    </source>
</evidence>
<dbReference type="EMBL" id="OU898276">
    <property type="protein sequence ID" value="CAG9827935.1"/>
    <property type="molecule type" value="Genomic_DNA"/>
</dbReference>
<proteinExistence type="predicted"/>
<gene>
    <name evidence="2" type="ORF">DIABBA_LOCUS1889</name>
</gene>
<dbReference type="PANTHER" id="PTHR47027">
    <property type="entry name" value="REVERSE TRANSCRIPTASE DOMAIN-CONTAINING PROTEIN"/>
    <property type="match status" value="1"/>
</dbReference>
<organism evidence="2 3">
    <name type="scientific">Diabrotica balteata</name>
    <name type="common">Banded cucumber beetle</name>
    <dbReference type="NCBI Taxonomy" id="107213"/>
    <lineage>
        <taxon>Eukaryota</taxon>
        <taxon>Metazoa</taxon>
        <taxon>Ecdysozoa</taxon>
        <taxon>Arthropoda</taxon>
        <taxon>Hexapoda</taxon>
        <taxon>Insecta</taxon>
        <taxon>Pterygota</taxon>
        <taxon>Neoptera</taxon>
        <taxon>Endopterygota</taxon>
        <taxon>Coleoptera</taxon>
        <taxon>Polyphaga</taxon>
        <taxon>Cucujiformia</taxon>
        <taxon>Chrysomeloidea</taxon>
        <taxon>Chrysomelidae</taxon>
        <taxon>Galerucinae</taxon>
        <taxon>Diabroticina</taxon>
        <taxon>Diabroticites</taxon>
        <taxon>Diabrotica</taxon>
    </lineage>
</organism>
<accession>A0A9N9XA57</accession>
<feature type="compositionally biased region" description="Basic and acidic residues" evidence="1">
    <location>
        <begin position="160"/>
        <end position="175"/>
    </location>
</feature>
<dbReference type="OrthoDB" id="6783874at2759"/>
<reference evidence="2" key="1">
    <citation type="submission" date="2022-01" db="EMBL/GenBank/DDBJ databases">
        <authorList>
            <person name="King R."/>
        </authorList>
    </citation>
    <scope>NUCLEOTIDE SEQUENCE</scope>
</reference>
<feature type="region of interest" description="Disordered" evidence="1">
    <location>
        <begin position="93"/>
        <end position="186"/>
    </location>
</feature>
<dbReference type="Proteomes" id="UP001153709">
    <property type="component" value="Chromosome 1"/>
</dbReference>
<keyword evidence="3" id="KW-1185">Reference proteome</keyword>
<sequence>MSSLNIKKEKNIVGVNRNTKCIFSELQHARAPQLDCVNPVSFKFRLEVEGLTLAIEIAETLFAPRLGPKPFTPPNLADTENTFSKVFSVPAVPGQTTTSISQEKDKSPTVEEVTEKTEAVNGKSDENHTKSDVGNGKSASSGEEEASSDSGYVPRTPSTAERRKLFETKPNSKENDPEELDSVDFERGSLQRASIAERRKMYENRSISVQEQGLEKKENSPVMMRRKDSFKNRKNAEDVLKDDNNRKSMPIAKQQSLDPVGVRKSEVSMPTPKRTSTVFVPVHRVHRFKYLGYTVNDKWDPEVEIKIRIEIARSTFIKMRKLLSNRNLSINLRWRATKCYVLSTLLYGVEGWTLTAATIKKVTNTEVLRRMGKEVELLTTVKRRKASYLGHVFRNEKYSLLQLIVEGKIESRRGLGRRKKSWLRNLREWFQIPKAANIIHAAQKQRNLSYDGRQPSVEDGT</sequence>
<feature type="compositionally biased region" description="Basic and acidic residues" evidence="1">
    <location>
        <begin position="102"/>
        <end position="131"/>
    </location>
</feature>
<protein>
    <submittedName>
        <fullName evidence="2">Uncharacterized protein</fullName>
    </submittedName>
</protein>
<dbReference type="AlphaFoldDB" id="A0A9N9XA57"/>